<reference evidence="3" key="1">
    <citation type="journal article" date="2019" name="Int. J. Syst. Evol. Microbiol.">
        <title>The Global Catalogue of Microorganisms (GCM) 10K type strain sequencing project: providing services to taxonomists for standard genome sequencing and annotation.</title>
        <authorList>
            <consortium name="The Broad Institute Genomics Platform"/>
            <consortium name="The Broad Institute Genome Sequencing Center for Infectious Disease"/>
            <person name="Wu L."/>
            <person name="Ma J."/>
        </authorList>
    </citation>
    <scope>NUCLEOTIDE SEQUENCE [LARGE SCALE GENOMIC DNA]</scope>
    <source>
        <strain evidence="3">CCUG 52478</strain>
    </source>
</reference>
<evidence type="ECO:0008006" key="4">
    <source>
        <dbReference type="Google" id="ProtNLM"/>
    </source>
</evidence>
<gene>
    <name evidence="2" type="ORF">ACFQ3F_16675</name>
</gene>
<accession>A0ABW3W5D9</accession>
<feature type="chain" id="PRO_5045418843" description="Ig-like domain repeat protein" evidence="1">
    <location>
        <begin position="23"/>
        <end position="321"/>
    </location>
</feature>
<organism evidence="2 3">
    <name type="scientific">Nocardioides ginsengisoli</name>
    <dbReference type="NCBI Taxonomy" id="363868"/>
    <lineage>
        <taxon>Bacteria</taxon>
        <taxon>Bacillati</taxon>
        <taxon>Actinomycetota</taxon>
        <taxon>Actinomycetes</taxon>
        <taxon>Propionibacteriales</taxon>
        <taxon>Nocardioidaceae</taxon>
        <taxon>Nocardioides</taxon>
    </lineage>
</organism>
<proteinExistence type="predicted"/>
<sequence length="321" mass="33210">MTRAPRLLLALVVSLGGVVALAGPAAAATPSLAITSGPYAPDQTVGMLGSGCPAGAPVSIDIWDTAKPGSHVNLDHATDASGSGTFGYAFDLDNRFDRGAQVGFFFSCTPTVDWSAGASLVADPKYGWISLPDPQVAIDLPSGTAYGSVHEVVVRTDSVLGGATLTVDDDTVTARADSVYGWWIYDLPASLGVGAHHVHATWDPAEPSAPTVSTDATLQVTRARPSVVLVPVRRAVARAKALRVRIGLTVAGTAPRTGTVVLKDGRKVLARVALRVGDGGSRVVKVRLGTRIGKHRLVAVYRGSAVLTGARSAPAVVRVRR</sequence>
<dbReference type="Proteomes" id="UP001597229">
    <property type="component" value="Unassembled WGS sequence"/>
</dbReference>
<feature type="signal peptide" evidence="1">
    <location>
        <begin position="1"/>
        <end position="22"/>
    </location>
</feature>
<name>A0ABW3W5D9_9ACTN</name>
<keyword evidence="1" id="KW-0732">Signal</keyword>
<protein>
    <recommendedName>
        <fullName evidence="4">Ig-like domain repeat protein</fullName>
    </recommendedName>
</protein>
<dbReference type="RefSeq" id="WP_367919783.1">
    <property type="nucleotide sequence ID" value="NZ_BAABAC010000024.1"/>
</dbReference>
<evidence type="ECO:0000313" key="2">
    <source>
        <dbReference type="EMBL" id="MFD1249437.1"/>
    </source>
</evidence>
<evidence type="ECO:0000313" key="3">
    <source>
        <dbReference type="Proteomes" id="UP001597229"/>
    </source>
</evidence>
<dbReference type="EMBL" id="JBHTLX010000021">
    <property type="protein sequence ID" value="MFD1249437.1"/>
    <property type="molecule type" value="Genomic_DNA"/>
</dbReference>
<keyword evidence="3" id="KW-1185">Reference proteome</keyword>
<evidence type="ECO:0000256" key="1">
    <source>
        <dbReference type="SAM" id="SignalP"/>
    </source>
</evidence>
<comment type="caution">
    <text evidence="2">The sequence shown here is derived from an EMBL/GenBank/DDBJ whole genome shotgun (WGS) entry which is preliminary data.</text>
</comment>